<evidence type="ECO:0000313" key="1">
    <source>
        <dbReference type="EMBL" id="KAK7361157.1"/>
    </source>
</evidence>
<evidence type="ECO:0000313" key="2">
    <source>
        <dbReference type="Proteomes" id="UP001367508"/>
    </source>
</evidence>
<accession>A0AAN9R6L6</accession>
<reference evidence="1 2" key="1">
    <citation type="submission" date="2024-01" db="EMBL/GenBank/DDBJ databases">
        <title>The genomes of 5 underutilized Papilionoideae crops provide insights into root nodulation and disease resistanc.</title>
        <authorList>
            <person name="Jiang F."/>
        </authorList>
    </citation>
    <scope>NUCLEOTIDE SEQUENCE [LARGE SCALE GENOMIC DNA]</scope>
    <source>
        <strain evidence="1">LVBAO_FW01</strain>
        <tissue evidence="1">Leaves</tissue>
    </source>
</reference>
<dbReference type="Proteomes" id="UP001367508">
    <property type="component" value="Unassembled WGS sequence"/>
</dbReference>
<gene>
    <name evidence="1" type="ORF">VNO77_03203</name>
</gene>
<dbReference type="EMBL" id="JAYMYQ010000001">
    <property type="protein sequence ID" value="KAK7361157.1"/>
    <property type="molecule type" value="Genomic_DNA"/>
</dbReference>
<protein>
    <submittedName>
        <fullName evidence="1">Uncharacterized protein</fullName>
    </submittedName>
</protein>
<keyword evidence="2" id="KW-1185">Reference proteome</keyword>
<name>A0AAN9R6L6_CANGL</name>
<proteinExistence type="predicted"/>
<organism evidence="1 2">
    <name type="scientific">Canavalia gladiata</name>
    <name type="common">Sword bean</name>
    <name type="synonym">Dolichos gladiatus</name>
    <dbReference type="NCBI Taxonomy" id="3824"/>
    <lineage>
        <taxon>Eukaryota</taxon>
        <taxon>Viridiplantae</taxon>
        <taxon>Streptophyta</taxon>
        <taxon>Embryophyta</taxon>
        <taxon>Tracheophyta</taxon>
        <taxon>Spermatophyta</taxon>
        <taxon>Magnoliopsida</taxon>
        <taxon>eudicotyledons</taxon>
        <taxon>Gunneridae</taxon>
        <taxon>Pentapetalae</taxon>
        <taxon>rosids</taxon>
        <taxon>fabids</taxon>
        <taxon>Fabales</taxon>
        <taxon>Fabaceae</taxon>
        <taxon>Papilionoideae</taxon>
        <taxon>50 kb inversion clade</taxon>
        <taxon>NPAAA clade</taxon>
        <taxon>indigoferoid/millettioid clade</taxon>
        <taxon>Phaseoleae</taxon>
        <taxon>Canavalia</taxon>
    </lineage>
</organism>
<sequence>MSDPLTSGLCMGEISKLMAPMILECRLSCKFTNAWAVYGLIQLYGSVSLMKSKCQSLVHYGQSEWMDDLGEIDFLGGTLTCGESKFQVQIFNYNIKGIRGWHALGDTLQASRKVCPIPCEQPILLHMSNWGLGVFLQSPSSVYSLVKSFVMPPSSSTQCA</sequence>
<dbReference type="AlphaFoldDB" id="A0AAN9R6L6"/>
<comment type="caution">
    <text evidence="1">The sequence shown here is derived from an EMBL/GenBank/DDBJ whole genome shotgun (WGS) entry which is preliminary data.</text>
</comment>